<dbReference type="PANTHER" id="PTHR33337">
    <property type="entry name" value="GFA DOMAIN-CONTAINING PROTEIN"/>
    <property type="match status" value="1"/>
</dbReference>
<evidence type="ECO:0000256" key="4">
    <source>
        <dbReference type="ARBA" id="ARBA00023239"/>
    </source>
</evidence>
<proteinExistence type="inferred from homology"/>
<dbReference type="InterPro" id="IPR006913">
    <property type="entry name" value="CENP-V/GFA"/>
</dbReference>
<keyword evidence="2" id="KW-0479">Metal-binding</keyword>
<dbReference type="InterPro" id="IPR011057">
    <property type="entry name" value="Mss4-like_sf"/>
</dbReference>
<dbReference type="Pfam" id="PF04828">
    <property type="entry name" value="GFA"/>
    <property type="match status" value="1"/>
</dbReference>
<dbReference type="OrthoDB" id="406544at2759"/>
<evidence type="ECO:0000313" key="6">
    <source>
        <dbReference type="EMBL" id="CDM34930.1"/>
    </source>
</evidence>
<dbReference type="PANTHER" id="PTHR33337:SF30">
    <property type="entry name" value="DUF636 DOMAIN PROTEIN (AFU_ORTHOLOGUE AFUA_1G03180)"/>
    <property type="match status" value="1"/>
</dbReference>
<name>W6QEN4_PENRF</name>
<dbReference type="EMBL" id="HG792017">
    <property type="protein sequence ID" value="CDM34930.1"/>
    <property type="molecule type" value="Genomic_DNA"/>
</dbReference>
<dbReference type="Gene3D" id="3.90.1590.10">
    <property type="entry name" value="glutathione-dependent formaldehyde- activating enzyme (gfa)"/>
    <property type="match status" value="1"/>
</dbReference>
<evidence type="ECO:0000259" key="5">
    <source>
        <dbReference type="PROSITE" id="PS51891"/>
    </source>
</evidence>
<gene>
    <name evidence="6" type="ORF">PROQFM164_S03g001657</name>
</gene>
<accession>W6QEN4</accession>
<sequence>MKMAVGGCFCGKVRVEYNGQPLTTALCHCLDCRKLTGALYTYNFVVKTAELNITGSPKAVPKTSDSGNDIKNYFCPDCGTPLYGHKIKPNGEAEEVTIVRAGIFDDTEILDEGRPAVEIYTESRLKWLSPVEGAGQFIGMLSVPSLDDA</sequence>
<dbReference type="STRING" id="1365484.W6QEN4"/>
<evidence type="ECO:0000256" key="2">
    <source>
        <dbReference type="ARBA" id="ARBA00022723"/>
    </source>
</evidence>
<evidence type="ECO:0000313" key="7">
    <source>
        <dbReference type="Proteomes" id="UP000030686"/>
    </source>
</evidence>
<evidence type="ECO:0000256" key="3">
    <source>
        <dbReference type="ARBA" id="ARBA00022833"/>
    </source>
</evidence>
<organism evidence="6 7">
    <name type="scientific">Penicillium roqueforti (strain FM164)</name>
    <dbReference type="NCBI Taxonomy" id="1365484"/>
    <lineage>
        <taxon>Eukaryota</taxon>
        <taxon>Fungi</taxon>
        <taxon>Dikarya</taxon>
        <taxon>Ascomycota</taxon>
        <taxon>Pezizomycotina</taxon>
        <taxon>Eurotiomycetes</taxon>
        <taxon>Eurotiomycetidae</taxon>
        <taxon>Eurotiales</taxon>
        <taxon>Aspergillaceae</taxon>
        <taxon>Penicillium</taxon>
    </lineage>
</organism>
<dbReference type="OMA" id="QIWCRSA"/>
<dbReference type="GO" id="GO:0046872">
    <property type="term" value="F:metal ion binding"/>
    <property type="evidence" value="ECO:0007669"/>
    <property type="project" value="UniProtKB-KW"/>
</dbReference>
<dbReference type="AlphaFoldDB" id="W6QEN4"/>
<dbReference type="Proteomes" id="UP000030686">
    <property type="component" value="Unassembled WGS sequence"/>
</dbReference>
<evidence type="ECO:0000256" key="1">
    <source>
        <dbReference type="ARBA" id="ARBA00005495"/>
    </source>
</evidence>
<keyword evidence="4" id="KW-0456">Lyase</keyword>
<protein>
    <submittedName>
        <fullName evidence="6">Mss4-like</fullName>
    </submittedName>
</protein>
<dbReference type="GO" id="GO:0016846">
    <property type="term" value="F:carbon-sulfur lyase activity"/>
    <property type="evidence" value="ECO:0007669"/>
    <property type="project" value="InterPro"/>
</dbReference>
<dbReference type="SUPFAM" id="SSF51316">
    <property type="entry name" value="Mss4-like"/>
    <property type="match status" value="1"/>
</dbReference>
<reference evidence="6" key="1">
    <citation type="journal article" date="2014" name="Nat. Commun.">
        <title>Multiple recent horizontal transfers of a large genomic region in cheese making fungi.</title>
        <authorList>
            <person name="Cheeseman K."/>
            <person name="Ropars J."/>
            <person name="Renault P."/>
            <person name="Dupont J."/>
            <person name="Gouzy J."/>
            <person name="Branca A."/>
            <person name="Abraham A.L."/>
            <person name="Ceppi M."/>
            <person name="Conseiller E."/>
            <person name="Debuchy R."/>
            <person name="Malagnac F."/>
            <person name="Goarin A."/>
            <person name="Silar P."/>
            <person name="Lacoste S."/>
            <person name="Sallet E."/>
            <person name="Bensimon A."/>
            <person name="Giraud T."/>
            <person name="Brygoo Y."/>
        </authorList>
    </citation>
    <scope>NUCLEOTIDE SEQUENCE [LARGE SCALE GENOMIC DNA]</scope>
    <source>
        <strain evidence="6">FM164</strain>
    </source>
</reference>
<keyword evidence="3" id="KW-0862">Zinc</keyword>
<keyword evidence="7" id="KW-1185">Reference proteome</keyword>
<dbReference type="PROSITE" id="PS51891">
    <property type="entry name" value="CENP_V_GFA"/>
    <property type="match status" value="1"/>
</dbReference>
<feature type="domain" description="CENP-V/GFA" evidence="5">
    <location>
        <begin position="4"/>
        <end position="121"/>
    </location>
</feature>
<comment type="similarity">
    <text evidence="1">Belongs to the Gfa family.</text>
</comment>